<gene>
    <name evidence="2" type="ORF">CLCR_09236</name>
</gene>
<feature type="region of interest" description="Disordered" evidence="1">
    <location>
        <begin position="57"/>
        <end position="93"/>
    </location>
</feature>
<evidence type="ECO:0000256" key="1">
    <source>
        <dbReference type="SAM" id="MobiDB-lite"/>
    </source>
</evidence>
<dbReference type="AlphaFoldDB" id="A0A1C1CUB4"/>
<reference evidence="3" key="1">
    <citation type="submission" date="2015-07" db="EMBL/GenBank/DDBJ databases">
        <authorList>
            <person name="Teixeira M.M."/>
            <person name="Souza R.C."/>
            <person name="Almeida L.G."/>
            <person name="Vicente V.A."/>
            <person name="de Hoog S."/>
            <person name="Bocca A.L."/>
            <person name="de Almeida S.R."/>
            <person name="Vasconcelos A.T."/>
            <person name="Felipe M.S."/>
        </authorList>
    </citation>
    <scope>NUCLEOTIDE SEQUENCE [LARGE SCALE GENOMIC DNA]</scope>
    <source>
        <strain evidence="3">KSF</strain>
    </source>
</reference>
<name>A0A1C1CUB4_9EURO</name>
<dbReference type="STRING" id="86049.A0A1C1CUB4"/>
<accession>A0A1C1CUB4</accession>
<proteinExistence type="predicted"/>
<evidence type="ECO:0000313" key="3">
    <source>
        <dbReference type="Proteomes" id="UP000094526"/>
    </source>
</evidence>
<evidence type="ECO:0008006" key="4">
    <source>
        <dbReference type="Google" id="ProtNLM"/>
    </source>
</evidence>
<protein>
    <recommendedName>
        <fullName evidence="4">Integral membrane protein</fullName>
    </recommendedName>
</protein>
<keyword evidence="3" id="KW-1185">Reference proteome</keyword>
<dbReference type="VEuPathDB" id="FungiDB:CLCR_09236"/>
<dbReference type="OrthoDB" id="444631at2759"/>
<dbReference type="Proteomes" id="UP000094526">
    <property type="component" value="Unassembled WGS sequence"/>
</dbReference>
<dbReference type="VEuPathDB" id="FungiDB:G647_06039"/>
<evidence type="ECO:0000313" key="2">
    <source>
        <dbReference type="EMBL" id="OCT52102.1"/>
    </source>
</evidence>
<feature type="compositionally biased region" description="Polar residues" evidence="1">
    <location>
        <begin position="57"/>
        <end position="84"/>
    </location>
</feature>
<comment type="caution">
    <text evidence="2">The sequence shown here is derived from an EMBL/GenBank/DDBJ whole genome shotgun (WGS) entry which is preliminary data.</text>
</comment>
<dbReference type="EMBL" id="LGRB01000009">
    <property type="protein sequence ID" value="OCT52102.1"/>
    <property type="molecule type" value="Genomic_DNA"/>
</dbReference>
<organism evidence="2 3">
    <name type="scientific">Cladophialophora carrionii</name>
    <dbReference type="NCBI Taxonomy" id="86049"/>
    <lineage>
        <taxon>Eukaryota</taxon>
        <taxon>Fungi</taxon>
        <taxon>Dikarya</taxon>
        <taxon>Ascomycota</taxon>
        <taxon>Pezizomycotina</taxon>
        <taxon>Eurotiomycetes</taxon>
        <taxon>Chaetothyriomycetidae</taxon>
        <taxon>Chaetothyriales</taxon>
        <taxon>Herpotrichiellaceae</taxon>
        <taxon>Cladophialophora</taxon>
    </lineage>
</organism>
<sequence>MADSPASTDYQAQNNLWLGIEVNTSIICTCIPPLKATIMRFFPRIFRGSSYGRPTVNYRTRSGTFPLSSNGTSVKGGHNSSFPTPLSPTHGYSNTVVTGGSKSYPISESNSDEVVMLDDMAKTGRERPRGKDDIVKQTDVEVSYLEVP</sequence>